<reference evidence="3" key="1">
    <citation type="journal article" date="2019" name="Int. J. Syst. Evol. Microbiol.">
        <title>The Global Catalogue of Microorganisms (GCM) 10K type strain sequencing project: providing services to taxonomists for standard genome sequencing and annotation.</title>
        <authorList>
            <consortium name="The Broad Institute Genomics Platform"/>
            <consortium name="The Broad Institute Genome Sequencing Center for Infectious Disease"/>
            <person name="Wu L."/>
            <person name="Ma J."/>
        </authorList>
    </citation>
    <scope>NUCLEOTIDE SEQUENCE [LARGE SCALE GENOMIC DNA]</scope>
    <source>
        <strain evidence="3">CCUG 52468</strain>
    </source>
</reference>
<feature type="transmembrane region" description="Helical" evidence="1">
    <location>
        <begin position="55"/>
        <end position="75"/>
    </location>
</feature>
<sequence>MSFIQKLKLSLLATVLSITLLSVPNDSVAQCAMCTLNAENSTQEGNTQGKGLNDGILFLLAMPFMIAAGVGFLWYKKFRNTENTNSLKIAKQTEE</sequence>
<protein>
    <recommendedName>
        <fullName evidence="4">LPXTG cell wall anchor domain-containing protein</fullName>
    </recommendedName>
</protein>
<evidence type="ECO:0000256" key="1">
    <source>
        <dbReference type="SAM" id="Phobius"/>
    </source>
</evidence>
<keyword evidence="1" id="KW-0472">Membrane</keyword>
<evidence type="ECO:0008006" key="4">
    <source>
        <dbReference type="Google" id="ProtNLM"/>
    </source>
</evidence>
<organism evidence="2 3">
    <name type="scientific">Sphingobacterium daejeonense</name>
    <dbReference type="NCBI Taxonomy" id="371142"/>
    <lineage>
        <taxon>Bacteria</taxon>
        <taxon>Pseudomonadati</taxon>
        <taxon>Bacteroidota</taxon>
        <taxon>Sphingobacteriia</taxon>
        <taxon>Sphingobacteriales</taxon>
        <taxon>Sphingobacteriaceae</taxon>
        <taxon>Sphingobacterium</taxon>
    </lineage>
</organism>
<keyword evidence="1" id="KW-1133">Transmembrane helix</keyword>
<evidence type="ECO:0000313" key="3">
    <source>
        <dbReference type="Proteomes" id="UP001597205"/>
    </source>
</evidence>
<proteinExistence type="predicted"/>
<dbReference type="RefSeq" id="WP_232046299.1">
    <property type="nucleotide sequence ID" value="NZ_JBHTKY010000002.1"/>
</dbReference>
<dbReference type="EMBL" id="JBHTKY010000002">
    <property type="protein sequence ID" value="MFD1164436.1"/>
    <property type="molecule type" value="Genomic_DNA"/>
</dbReference>
<name>A0ABW3RH70_9SPHI</name>
<keyword evidence="3" id="KW-1185">Reference proteome</keyword>
<gene>
    <name evidence="2" type="ORF">ACFQ2C_02340</name>
</gene>
<comment type="caution">
    <text evidence="2">The sequence shown here is derived from an EMBL/GenBank/DDBJ whole genome shotgun (WGS) entry which is preliminary data.</text>
</comment>
<evidence type="ECO:0000313" key="2">
    <source>
        <dbReference type="EMBL" id="MFD1164436.1"/>
    </source>
</evidence>
<dbReference type="Proteomes" id="UP001597205">
    <property type="component" value="Unassembled WGS sequence"/>
</dbReference>
<keyword evidence="1" id="KW-0812">Transmembrane</keyword>
<accession>A0ABW3RH70</accession>